<dbReference type="Proteomes" id="UP000285503">
    <property type="component" value="Unassembled WGS sequence"/>
</dbReference>
<dbReference type="Proteomes" id="UP000747074">
    <property type="component" value="Unassembled WGS sequence"/>
</dbReference>
<evidence type="ECO:0000313" key="10">
    <source>
        <dbReference type="Proteomes" id="UP000285503"/>
    </source>
</evidence>
<sequence length="534" mass="60279">MTRIRIQVLALVALSSTLTYAQQDNKKGYLTGSFETNTIYYKDDSKTKAESPEDHFGSNNYLKLDYYQGKFAVGVQLEAYEPVLVGYPTELEKAKLTNYYVSWADKDFSVTAGTFYEQFGSGLLFRSWEDRMLGLNNAVMGARFTYNYKNIVRLKAIWGTPRFGMDFSDTQVRGVDVSFSLSEMLSWQNTSLSIEGGALNRYEKINIDLEEEGGKPYSNGFSGRVNFERSGFTAKGEYVDGGNKYYNFIHDDKLYARKRANAQLLELGYSGNGLGVNLTGRRLEWMNSEIIAGNGSTSNLLNYVPAMSTQYTYMLTNLHPHTPQIGDVTNAVSGEMGGQLDVFYHFKRGTVIGGKRGLKLHANFSTYYALEKEGTAQIGNLAFRDFSVDVEKQWTKSFKMNLLYSMQEYSPSYGANKTTNLSNIFVADLQYKFTPSFSTRMELQYLTTKEDQKDWMAALLEINFAPAWSIYGSDMYNHGKDKIHYYNVGASYAKSRTRIALSYGRNKEGYVCSGGVCRTIPKYTGANLTITTSF</sequence>
<dbReference type="Pfam" id="PF19494">
    <property type="entry name" value="DUF6029"/>
    <property type="match status" value="1"/>
</dbReference>
<reference evidence="3 11" key="2">
    <citation type="journal article" date="2019" name="Nat. Med.">
        <title>A library of human gut bacterial isolates paired with longitudinal multiomics data enables mechanistic microbiome research.</title>
        <authorList>
            <person name="Poyet M."/>
            <person name="Groussin M."/>
            <person name="Gibbons S.M."/>
            <person name="Avila-Pacheco J."/>
            <person name="Jiang X."/>
            <person name="Kearney S.M."/>
            <person name="Perrotta A.R."/>
            <person name="Berdy B."/>
            <person name="Zhao S."/>
            <person name="Lieberman T.D."/>
            <person name="Swanson P.K."/>
            <person name="Smith M."/>
            <person name="Roesemann S."/>
            <person name="Alexander J.E."/>
            <person name="Rich S.A."/>
            <person name="Livny J."/>
            <person name="Vlamakis H."/>
            <person name="Clish C."/>
            <person name="Bullock K."/>
            <person name="Deik A."/>
            <person name="Scott J."/>
            <person name="Pierce K.A."/>
            <person name="Xavier R.J."/>
            <person name="Alm E.J."/>
        </authorList>
    </citation>
    <scope>NUCLEOTIDE SEQUENCE [LARGE SCALE GENOMIC DNA]</scope>
    <source>
        <strain evidence="3 11">BIOML-A7</strain>
    </source>
</reference>
<feature type="chain" id="PRO_5014250864" evidence="1">
    <location>
        <begin position="22"/>
        <end position="534"/>
    </location>
</feature>
<dbReference type="EMBL" id="QROO01000036">
    <property type="protein sequence ID" value="RHL33435.1"/>
    <property type="molecule type" value="Genomic_DNA"/>
</dbReference>
<name>A0A174ACA6_9BACE</name>
<reference evidence="8 9" key="1">
    <citation type="submission" date="2018-08" db="EMBL/GenBank/DDBJ databases">
        <title>A genome reference for cultivated species of the human gut microbiota.</title>
        <authorList>
            <person name="Zou Y."/>
            <person name="Xue W."/>
            <person name="Luo G."/>
        </authorList>
    </citation>
    <scope>NUCLEOTIDE SEQUENCE [LARGE SCALE GENOMIC DNA]</scope>
    <source>
        <strain evidence="5 8">AF14-7</strain>
        <strain evidence="7 9">AF38-2</strain>
        <strain evidence="6 10">AF46-11NS</strain>
    </source>
</reference>
<evidence type="ECO:0000313" key="2">
    <source>
        <dbReference type="EMBL" id="HJG14274.1"/>
    </source>
</evidence>
<organism evidence="6 10">
    <name type="scientific">Bacteroides xylanisolvens</name>
    <dbReference type="NCBI Taxonomy" id="371601"/>
    <lineage>
        <taxon>Bacteria</taxon>
        <taxon>Pseudomonadati</taxon>
        <taxon>Bacteroidota</taxon>
        <taxon>Bacteroidia</taxon>
        <taxon>Bacteroidales</taxon>
        <taxon>Bacteroidaceae</taxon>
        <taxon>Bacteroides</taxon>
    </lineage>
</organism>
<evidence type="ECO:0000313" key="8">
    <source>
        <dbReference type="Proteomes" id="UP000283369"/>
    </source>
</evidence>
<dbReference type="RefSeq" id="WP_008640463.1">
    <property type="nucleotide sequence ID" value="NZ_CAKOCS010000023.1"/>
</dbReference>
<dbReference type="Proteomes" id="UP001198461">
    <property type="component" value="Unassembled WGS sequence"/>
</dbReference>
<evidence type="ECO:0000256" key="1">
    <source>
        <dbReference type="SAM" id="SignalP"/>
    </source>
</evidence>
<protein>
    <submittedName>
        <fullName evidence="2">DUF6029 family protein</fullName>
    </submittedName>
</protein>
<feature type="signal peptide" evidence="1">
    <location>
        <begin position="1"/>
        <end position="21"/>
    </location>
</feature>
<accession>A0A174ACA6</accession>
<evidence type="ECO:0000313" key="9">
    <source>
        <dbReference type="Proteomes" id="UP000284495"/>
    </source>
</evidence>
<comment type="caution">
    <text evidence="6">The sequence shown here is derived from an EMBL/GenBank/DDBJ whole genome shotgun (WGS) entry which is preliminary data.</text>
</comment>
<evidence type="ECO:0000313" key="3">
    <source>
        <dbReference type="EMBL" id="KAB6423788.1"/>
    </source>
</evidence>
<dbReference type="EMBL" id="QRYV01000001">
    <property type="protein sequence ID" value="RGV19248.1"/>
    <property type="molecule type" value="Genomic_DNA"/>
</dbReference>
<dbReference type="EMBL" id="QRNE01000068">
    <property type="protein sequence ID" value="RHK25956.1"/>
    <property type="molecule type" value="Genomic_DNA"/>
</dbReference>
<dbReference type="InterPro" id="IPR046070">
    <property type="entry name" value="DUF6029"/>
</dbReference>
<evidence type="ECO:0000313" key="7">
    <source>
        <dbReference type="EMBL" id="RHL33435.1"/>
    </source>
</evidence>
<dbReference type="Proteomes" id="UP000284495">
    <property type="component" value="Unassembled WGS sequence"/>
</dbReference>
<dbReference type="AlphaFoldDB" id="A0A174ACA6"/>
<keyword evidence="1" id="KW-0732">Signal</keyword>
<evidence type="ECO:0000313" key="4">
    <source>
        <dbReference type="EMBL" id="MCA4702393.1"/>
    </source>
</evidence>
<reference evidence="2" key="3">
    <citation type="journal article" date="2021" name="PeerJ">
        <title>Extensive microbial diversity within the chicken gut microbiome revealed by metagenomics and culture.</title>
        <authorList>
            <person name="Gilroy R."/>
            <person name="Ravi A."/>
            <person name="Getino M."/>
            <person name="Pursley I."/>
            <person name="Horton D.L."/>
            <person name="Alikhan N.F."/>
            <person name="Baker D."/>
            <person name="Gharbi K."/>
            <person name="Hall N."/>
            <person name="Watson M."/>
            <person name="Adriaenssens E.M."/>
            <person name="Foster-Nyarko E."/>
            <person name="Jarju S."/>
            <person name="Secka A."/>
            <person name="Antonio M."/>
            <person name="Oren A."/>
            <person name="Chaudhuri R.R."/>
            <person name="La Ragione R."/>
            <person name="Hildebrand F."/>
            <person name="Pallen M.J."/>
        </authorList>
    </citation>
    <scope>NUCLEOTIDE SEQUENCE</scope>
    <source>
        <strain evidence="2">CHK154-13316</strain>
    </source>
</reference>
<dbReference type="Proteomes" id="UP000283369">
    <property type="component" value="Unassembled WGS sequence"/>
</dbReference>
<dbReference type="EMBL" id="JAIWYE010000004">
    <property type="protein sequence ID" value="MCA4702393.1"/>
    <property type="molecule type" value="Genomic_DNA"/>
</dbReference>
<proteinExistence type="predicted"/>
<gene>
    <name evidence="7" type="ORF">DW027_21985</name>
    <name evidence="6" type="ORF">DW075_13140</name>
    <name evidence="5" type="ORF">DWW25_00560</name>
    <name evidence="3" type="ORF">GAZ26_10965</name>
    <name evidence="2" type="ORF">K8V07_20415</name>
    <name evidence="4" type="ORF">LD004_02015</name>
</gene>
<reference evidence="4" key="5">
    <citation type="submission" date="2023-08" db="EMBL/GenBank/DDBJ databases">
        <title>Mucin Metabolism Genes Underlie the Key Renovations of Bacteroides xylanisolvens Genomes in Captive Great Apes.</title>
        <authorList>
            <person name="Nishida A.H."/>
        </authorList>
    </citation>
    <scope>NUCLEOTIDE SEQUENCE</scope>
    <source>
        <strain evidence="4">P13.H9</strain>
    </source>
</reference>
<dbReference type="EMBL" id="WDCG01000009">
    <property type="protein sequence ID" value="KAB6423788.1"/>
    <property type="molecule type" value="Genomic_DNA"/>
</dbReference>
<dbReference type="Proteomes" id="UP000471447">
    <property type="component" value="Unassembled WGS sequence"/>
</dbReference>
<evidence type="ECO:0000313" key="5">
    <source>
        <dbReference type="EMBL" id="RGV19248.1"/>
    </source>
</evidence>
<evidence type="ECO:0000313" key="11">
    <source>
        <dbReference type="Proteomes" id="UP000471447"/>
    </source>
</evidence>
<dbReference type="EMBL" id="DYVL01000225">
    <property type="protein sequence ID" value="HJG14274.1"/>
    <property type="molecule type" value="Genomic_DNA"/>
</dbReference>
<evidence type="ECO:0000313" key="6">
    <source>
        <dbReference type="EMBL" id="RHK25956.1"/>
    </source>
</evidence>
<reference evidence="2" key="4">
    <citation type="submission" date="2021-09" db="EMBL/GenBank/DDBJ databases">
        <authorList>
            <person name="Gilroy R."/>
        </authorList>
    </citation>
    <scope>NUCLEOTIDE SEQUENCE</scope>
    <source>
        <strain evidence="2">CHK154-13316</strain>
    </source>
</reference>